<dbReference type="AlphaFoldDB" id="A0AAN9I457"/>
<keyword evidence="3" id="KW-1185">Reference proteome</keyword>
<accession>A0AAN9I457</accession>
<evidence type="ECO:0000256" key="1">
    <source>
        <dbReference type="SAM" id="MobiDB-lite"/>
    </source>
</evidence>
<feature type="region of interest" description="Disordered" evidence="1">
    <location>
        <begin position="56"/>
        <end position="106"/>
    </location>
</feature>
<proteinExistence type="predicted"/>
<organism evidence="2 3">
    <name type="scientific">Crotalaria pallida</name>
    <name type="common">Smooth rattlebox</name>
    <name type="synonym">Crotalaria striata</name>
    <dbReference type="NCBI Taxonomy" id="3830"/>
    <lineage>
        <taxon>Eukaryota</taxon>
        <taxon>Viridiplantae</taxon>
        <taxon>Streptophyta</taxon>
        <taxon>Embryophyta</taxon>
        <taxon>Tracheophyta</taxon>
        <taxon>Spermatophyta</taxon>
        <taxon>Magnoliopsida</taxon>
        <taxon>eudicotyledons</taxon>
        <taxon>Gunneridae</taxon>
        <taxon>Pentapetalae</taxon>
        <taxon>rosids</taxon>
        <taxon>fabids</taxon>
        <taxon>Fabales</taxon>
        <taxon>Fabaceae</taxon>
        <taxon>Papilionoideae</taxon>
        <taxon>50 kb inversion clade</taxon>
        <taxon>genistoids sensu lato</taxon>
        <taxon>core genistoids</taxon>
        <taxon>Crotalarieae</taxon>
        <taxon>Crotalaria</taxon>
    </lineage>
</organism>
<dbReference type="EMBL" id="JAYWIO010000004">
    <property type="protein sequence ID" value="KAK7266798.1"/>
    <property type="molecule type" value="Genomic_DNA"/>
</dbReference>
<sequence length="106" mass="11388">MRNSQKPFILFLVHHCWKTISEFEFIVIKLCIANTMVENEDDWHYHFRADEEFPPDEGMLDVEGMHQGGNGDGVDGDIATSSDCGDRGGGGGGAAAAAGGDSVSKL</sequence>
<evidence type="ECO:0000313" key="3">
    <source>
        <dbReference type="Proteomes" id="UP001372338"/>
    </source>
</evidence>
<comment type="caution">
    <text evidence="2">The sequence shown here is derived from an EMBL/GenBank/DDBJ whole genome shotgun (WGS) entry which is preliminary data.</text>
</comment>
<reference evidence="2 3" key="1">
    <citation type="submission" date="2024-01" db="EMBL/GenBank/DDBJ databases">
        <title>The genomes of 5 underutilized Papilionoideae crops provide insights into root nodulation and disease resistanc.</title>
        <authorList>
            <person name="Yuan L."/>
        </authorList>
    </citation>
    <scope>NUCLEOTIDE SEQUENCE [LARGE SCALE GENOMIC DNA]</scope>
    <source>
        <strain evidence="2">ZHUSHIDOU_FW_LH</strain>
        <tissue evidence="2">Leaf</tissue>
    </source>
</reference>
<dbReference type="Proteomes" id="UP001372338">
    <property type="component" value="Unassembled WGS sequence"/>
</dbReference>
<gene>
    <name evidence="2" type="ORF">RIF29_19454</name>
</gene>
<evidence type="ECO:0000313" key="2">
    <source>
        <dbReference type="EMBL" id="KAK7266798.1"/>
    </source>
</evidence>
<protein>
    <submittedName>
        <fullName evidence="2">Uncharacterized protein</fullName>
    </submittedName>
</protein>
<name>A0AAN9I457_CROPI</name>